<organism evidence="1 2">
    <name type="scientific">Gymnopus androsaceus JB14</name>
    <dbReference type="NCBI Taxonomy" id="1447944"/>
    <lineage>
        <taxon>Eukaryota</taxon>
        <taxon>Fungi</taxon>
        <taxon>Dikarya</taxon>
        <taxon>Basidiomycota</taxon>
        <taxon>Agaricomycotina</taxon>
        <taxon>Agaricomycetes</taxon>
        <taxon>Agaricomycetidae</taxon>
        <taxon>Agaricales</taxon>
        <taxon>Marasmiineae</taxon>
        <taxon>Omphalotaceae</taxon>
        <taxon>Gymnopus</taxon>
    </lineage>
</organism>
<accession>A0A6A4HAU1</accession>
<dbReference type="EMBL" id="ML769536">
    <property type="protein sequence ID" value="KAE9395161.1"/>
    <property type="molecule type" value="Genomic_DNA"/>
</dbReference>
<dbReference type="AlphaFoldDB" id="A0A6A4HAU1"/>
<proteinExistence type="predicted"/>
<dbReference type="Proteomes" id="UP000799118">
    <property type="component" value="Unassembled WGS sequence"/>
</dbReference>
<name>A0A6A4HAU1_9AGAR</name>
<protein>
    <submittedName>
        <fullName evidence="1">Uncharacterized protein</fullName>
    </submittedName>
</protein>
<keyword evidence="2" id="KW-1185">Reference proteome</keyword>
<sequence>MKYVAGLVFASTTGMCKREVRKYEYSKIETERCSNTCTNNLAKWRSFGRQSFKPNFEILRTGDLGKTNERRYLKKRGQSSISSATSASHDHALGNLKLKKQAHDEPRYHSKDIHPIISLLFELYNSAAHHYIPKHQAPFFSVSVSAPSSTRPRLKLELLTTETAAGLVFGKNIDSGWSRTLFVVELGDCGERTANVGRKTGAPYAQESV</sequence>
<gene>
    <name evidence="1" type="ORF">BT96DRAFT_942602</name>
</gene>
<reference evidence="1" key="1">
    <citation type="journal article" date="2019" name="Environ. Microbiol.">
        <title>Fungal ecological strategies reflected in gene transcription - a case study of two litter decomposers.</title>
        <authorList>
            <person name="Barbi F."/>
            <person name="Kohler A."/>
            <person name="Barry K."/>
            <person name="Baskaran P."/>
            <person name="Daum C."/>
            <person name="Fauchery L."/>
            <person name="Ihrmark K."/>
            <person name="Kuo A."/>
            <person name="LaButti K."/>
            <person name="Lipzen A."/>
            <person name="Morin E."/>
            <person name="Grigoriev I.V."/>
            <person name="Henrissat B."/>
            <person name="Lindahl B."/>
            <person name="Martin F."/>
        </authorList>
    </citation>
    <scope>NUCLEOTIDE SEQUENCE</scope>
    <source>
        <strain evidence="1">JB14</strain>
    </source>
</reference>
<evidence type="ECO:0000313" key="1">
    <source>
        <dbReference type="EMBL" id="KAE9395161.1"/>
    </source>
</evidence>
<evidence type="ECO:0000313" key="2">
    <source>
        <dbReference type="Proteomes" id="UP000799118"/>
    </source>
</evidence>